<accession>A0A3S9T1Z1</accession>
<sequence length="65" mass="7759">MLTMEQIYFIKNLVEKKGYSLRKTAKITGHDFKTVKKYVEKDDWNLKPNARKKRGSKLDKFKPII</sequence>
<dbReference type="Proteomes" id="UP000267250">
    <property type="component" value="Chromosome"/>
</dbReference>
<dbReference type="EMBL" id="CP016379">
    <property type="protein sequence ID" value="AZR74540.1"/>
    <property type="molecule type" value="Genomic_DNA"/>
</dbReference>
<name>A0A3S9T1Z1_9FIRM</name>
<proteinExistence type="predicted"/>
<dbReference type="RefSeq" id="WP_127017902.1">
    <property type="nucleotide sequence ID" value="NZ_CP016379.1"/>
</dbReference>
<evidence type="ECO:0008006" key="3">
    <source>
        <dbReference type="Google" id="ProtNLM"/>
    </source>
</evidence>
<dbReference type="OrthoDB" id="3193769at2"/>
<protein>
    <recommendedName>
        <fullName evidence="3">Transposase</fullName>
    </recommendedName>
</protein>
<gene>
    <name evidence="1" type="ORF">BBF96_14785</name>
</gene>
<keyword evidence="2" id="KW-1185">Reference proteome</keyword>
<organism evidence="1 2">
    <name type="scientific">Anoxybacter fermentans</name>
    <dbReference type="NCBI Taxonomy" id="1323375"/>
    <lineage>
        <taxon>Bacteria</taxon>
        <taxon>Bacillati</taxon>
        <taxon>Bacillota</taxon>
        <taxon>Clostridia</taxon>
        <taxon>Halanaerobiales</taxon>
        <taxon>Anoxybacter</taxon>
    </lineage>
</organism>
<dbReference type="AlphaFoldDB" id="A0A3S9T1Z1"/>
<dbReference type="KEGG" id="aft:BBF96_14785"/>
<reference evidence="1 2" key="1">
    <citation type="submission" date="2016-07" db="EMBL/GenBank/DDBJ databases">
        <title>Genome and transcriptome analysis of iron-reducing fermentative bacteria Anoxybacter fermentans.</title>
        <authorList>
            <person name="Zeng X."/>
            <person name="Shao Z."/>
        </authorList>
    </citation>
    <scope>NUCLEOTIDE SEQUENCE [LARGE SCALE GENOMIC DNA]</scope>
    <source>
        <strain evidence="1 2">DY22613</strain>
    </source>
</reference>
<evidence type="ECO:0000313" key="1">
    <source>
        <dbReference type="EMBL" id="AZR74540.1"/>
    </source>
</evidence>
<evidence type="ECO:0000313" key="2">
    <source>
        <dbReference type="Proteomes" id="UP000267250"/>
    </source>
</evidence>